<feature type="signal peptide" evidence="1">
    <location>
        <begin position="1"/>
        <end position="17"/>
    </location>
</feature>
<proteinExistence type="predicted"/>
<feature type="chain" id="PRO_5008580476" description="Lipocalin/cytosolic fatty-acid binding domain-containing protein" evidence="1">
    <location>
        <begin position="18"/>
        <end position="190"/>
    </location>
</feature>
<name>A0A1B6CGV2_9HEMI</name>
<sequence>MLLSTCLFALLIASALGVSDSDFGPCKTVEYDNTFDLRKIIPRIYVYSTPDLPGLEVLDGTVLNLKLSADNNELIFATAEGHLDDKIEKTNYTSILPATGVVEEHYLDDIGDEVTVNMVLLGVVEECKSLVVYRCSFSGTLETDIVQVLKKDISTPMTDACKAKVDSIINRSNLKTNPFRVLPYKQKNKN</sequence>
<gene>
    <name evidence="2" type="ORF">g.9528</name>
</gene>
<dbReference type="AlphaFoldDB" id="A0A1B6CGV2"/>
<evidence type="ECO:0000313" key="2">
    <source>
        <dbReference type="EMBL" id="JAS12717.1"/>
    </source>
</evidence>
<evidence type="ECO:0000256" key="1">
    <source>
        <dbReference type="SAM" id="SignalP"/>
    </source>
</evidence>
<evidence type="ECO:0008006" key="3">
    <source>
        <dbReference type="Google" id="ProtNLM"/>
    </source>
</evidence>
<reference evidence="2" key="1">
    <citation type="submission" date="2015-12" db="EMBL/GenBank/DDBJ databases">
        <title>De novo transcriptome assembly of four potential Pierce s Disease insect vectors from Arizona vineyards.</title>
        <authorList>
            <person name="Tassone E.E."/>
        </authorList>
    </citation>
    <scope>NUCLEOTIDE SEQUENCE</scope>
</reference>
<dbReference type="EMBL" id="GEDC01024581">
    <property type="protein sequence ID" value="JAS12717.1"/>
    <property type="molecule type" value="Transcribed_RNA"/>
</dbReference>
<protein>
    <recommendedName>
        <fullName evidence="3">Lipocalin/cytosolic fatty-acid binding domain-containing protein</fullName>
    </recommendedName>
</protein>
<organism evidence="2">
    <name type="scientific">Clastoptera arizonana</name>
    <name type="common">Arizona spittle bug</name>
    <dbReference type="NCBI Taxonomy" id="38151"/>
    <lineage>
        <taxon>Eukaryota</taxon>
        <taxon>Metazoa</taxon>
        <taxon>Ecdysozoa</taxon>
        <taxon>Arthropoda</taxon>
        <taxon>Hexapoda</taxon>
        <taxon>Insecta</taxon>
        <taxon>Pterygota</taxon>
        <taxon>Neoptera</taxon>
        <taxon>Paraneoptera</taxon>
        <taxon>Hemiptera</taxon>
        <taxon>Auchenorrhyncha</taxon>
        <taxon>Cercopoidea</taxon>
        <taxon>Clastopteridae</taxon>
        <taxon>Clastoptera</taxon>
    </lineage>
</organism>
<keyword evidence="1" id="KW-0732">Signal</keyword>
<accession>A0A1B6CGV2</accession>